<accession>A0A2V3J376</accession>
<gene>
    <name evidence="2" type="ORF">BWQ96_01390</name>
</gene>
<protein>
    <submittedName>
        <fullName evidence="2">Uncharacterized protein</fullName>
    </submittedName>
</protein>
<dbReference type="Proteomes" id="UP000247409">
    <property type="component" value="Unassembled WGS sequence"/>
</dbReference>
<evidence type="ECO:0000313" key="2">
    <source>
        <dbReference type="EMBL" id="PXF48834.1"/>
    </source>
</evidence>
<comment type="caution">
    <text evidence="2">The sequence shown here is derived from an EMBL/GenBank/DDBJ whole genome shotgun (WGS) entry which is preliminary data.</text>
</comment>
<feature type="chain" id="PRO_5016155758" evidence="1">
    <location>
        <begin position="20"/>
        <end position="212"/>
    </location>
</feature>
<name>A0A2V3J376_9FLOR</name>
<feature type="signal peptide" evidence="1">
    <location>
        <begin position="1"/>
        <end position="19"/>
    </location>
</feature>
<sequence length="212" mass="22525">MAFTTFVLCVAVFAQHILANATGGRERRARPTIPTGETKSNSMLVICSPDEGCFSQYGDSMNCDGVDVTHRVVFLRTVENRGESGAYYVYQQFSLPNSLFRARNFGKVIDEVNAQANPAPEGNVASAPGAQPAQPVVAAAQPVSPPTLVTVARTGLVAQPITQAPSTRAPRTRPPFNGGAEAFTGVQRPVCRFLVIAAFGSPFGLCCGPCRY</sequence>
<keyword evidence="3" id="KW-1185">Reference proteome</keyword>
<dbReference type="EMBL" id="NBIV01000011">
    <property type="protein sequence ID" value="PXF48834.1"/>
    <property type="molecule type" value="Genomic_DNA"/>
</dbReference>
<keyword evidence="1" id="KW-0732">Signal</keyword>
<evidence type="ECO:0000313" key="3">
    <source>
        <dbReference type="Proteomes" id="UP000247409"/>
    </source>
</evidence>
<reference evidence="2 3" key="1">
    <citation type="journal article" date="2018" name="Mol. Biol. Evol.">
        <title>Analysis of the draft genome of the red seaweed Gracilariopsis chorda provides insights into genome size evolution in Rhodophyta.</title>
        <authorList>
            <person name="Lee J."/>
            <person name="Yang E.C."/>
            <person name="Graf L."/>
            <person name="Yang J.H."/>
            <person name="Qiu H."/>
            <person name="Zel Zion U."/>
            <person name="Chan C.X."/>
            <person name="Stephens T.G."/>
            <person name="Weber A.P.M."/>
            <person name="Boo G.H."/>
            <person name="Boo S.M."/>
            <person name="Kim K.M."/>
            <person name="Shin Y."/>
            <person name="Jung M."/>
            <person name="Lee S.J."/>
            <person name="Yim H.S."/>
            <person name="Lee J.H."/>
            <person name="Bhattacharya D."/>
            <person name="Yoon H.S."/>
        </authorList>
    </citation>
    <scope>NUCLEOTIDE SEQUENCE [LARGE SCALE GENOMIC DNA]</scope>
    <source>
        <strain evidence="2 3">SKKU-2015</strain>
        <tissue evidence="2">Whole body</tissue>
    </source>
</reference>
<organism evidence="2 3">
    <name type="scientific">Gracilariopsis chorda</name>
    <dbReference type="NCBI Taxonomy" id="448386"/>
    <lineage>
        <taxon>Eukaryota</taxon>
        <taxon>Rhodophyta</taxon>
        <taxon>Florideophyceae</taxon>
        <taxon>Rhodymeniophycidae</taxon>
        <taxon>Gracilariales</taxon>
        <taxon>Gracilariaceae</taxon>
        <taxon>Gracilariopsis</taxon>
    </lineage>
</organism>
<dbReference type="AlphaFoldDB" id="A0A2V3J376"/>
<evidence type="ECO:0000256" key="1">
    <source>
        <dbReference type="SAM" id="SignalP"/>
    </source>
</evidence>
<proteinExistence type="predicted"/>